<organism evidence="1 2">
    <name type="scientific">Tribolium castaneum</name>
    <name type="common">Red flour beetle</name>
    <dbReference type="NCBI Taxonomy" id="7070"/>
    <lineage>
        <taxon>Eukaryota</taxon>
        <taxon>Metazoa</taxon>
        <taxon>Ecdysozoa</taxon>
        <taxon>Arthropoda</taxon>
        <taxon>Hexapoda</taxon>
        <taxon>Insecta</taxon>
        <taxon>Pterygota</taxon>
        <taxon>Neoptera</taxon>
        <taxon>Endopterygota</taxon>
        <taxon>Coleoptera</taxon>
        <taxon>Polyphaga</taxon>
        <taxon>Cucujiformia</taxon>
        <taxon>Tenebrionidae</taxon>
        <taxon>Tenebrionidae incertae sedis</taxon>
        <taxon>Tribolium</taxon>
    </lineage>
</organism>
<proteinExistence type="predicted"/>
<dbReference type="HOGENOM" id="CLU_1671604_0_0_1"/>
<protein>
    <submittedName>
        <fullName evidence="1">Uncharacterized protein</fullName>
    </submittedName>
</protein>
<evidence type="ECO:0000313" key="1">
    <source>
        <dbReference type="EMBL" id="EFA05935.1"/>
    </source>
</evidence>
<dbReference type="InParanoid" id="D6WS60"/>
<evidence type="ECO:0000313" key="2">
    <source>
        <dbReference type="Proteomes" id="UP000007266"/>
    </source>
</evidence>
<reference evidence="1 2" key="2">
    <citation type="journal article" date="2010" name="Nucleic Acids Res.">
        <title>BeetleBase in 2010: revisions to provide comprehensive genomic information for Tribolium castaneum.</title>
        <authorList>
            <person name="Kim H.S."/>
            <person name="Murphy T."/>
            <person name="Xia J."/>
            <person name="Caragea D."/>
            <person name="Park Y."/>
            <person name="Beeman R.W."/>
            <person name="Lorenzen M.D."/>
            <person name="Butcher S."/>
            <person name="Manak J.R."/>
            <person name="Brown S.J."/>
        </authorList>
    </citation>
    <scope>GENOME REANNOTATION</scope>
    <source>
        <strain evidence="1 2">Georgia GA2</strain>
    </source>
</reference>
<name>D6WS60_TRICA</name>
<sequence length="158" mass="17286">MVKAQPALLSTVQINCPESNSNHIHPAAINPYVIAASRAANNTGTGEQPSFRNTKHLPPPLYQIRIFSSGKNEELPINTYRQKRILPPVPRLDEIVPVTFFLRIGSWGADQSGTSMNMGWVRLTRGSLRGSEDNSNSNGNKLWMGSGMWPTARCLGGG</sequence>
<keyword evidence="2" id="KW-1185">Reference proteome</keyword>
<dbReference type="EMBL" id="KQ971354">
    <property type="protein sequence ID" value="EFA05935.1"/>
    <property type="molecule type" value="Genomic_DNA"/>
</dbReference>
<dbReference type="Proteomes" id="UP000007266">
    <property type="component" value="Linkage group 7"/>
</dbReference>
<gene>
    <name evidence="1" type="primary">GLEAN_08751</name>
    <name evidence="1" type="ORF">TcasGA2_TC008751</name>
</gene>
<accession>D6WS60</accession>
<dbReference type="AlphaFoldDB" id="D6WS60"/>
<reference evidence="1 2" key="1">
    <citation type="journal article" date="2008" name="Nature">
        <title>The genome of the model beetle and pest Tribolium castaneum.</title>
        <authorList>
            <consortium name="Tribolium Genome Sequencing Consortium"/>
            <person name="Richards S."/>
            <person name="Gibbs R.A."/>
            <person name="Weinstock G.M."/>
            <person name="Brown S.J."/>
            <person name="Denell R."/>
            <person name="Beeman R.W."/>
            <person name="Gibbs R."/>
            <person name="Beeman R.W."/>
            <person name="Brown S.J."/>
            <person name="Bucher G."/>
            <person name="Friedrich M."/>
            <person name="Grimmelikhuijzen C.J."/>
            <person name="Klingler M."/>
            <person name="Lorenzen M."/>
            <person name="Richards S."/>
            <person name="Roth S."/>
            <person name="Schroder R."/>
            <person name="Tautz D."/>
            <person name="Zdobnov E.M."/>
            <person name="Muzny D."/>
            <person name="Gibbs R.A."/>
            <person name="Weinstock G.M."/>
            <person name="Attaway T."/>
            <person name="Bell S."/>
            <person name="Buhay C.J."/>
            <person name="Chandrabose M.N."/>
            <person name="Chavez D."/>
            <person name="Clerk-Blankenburg K.P."/>
            <person name="Cree A."/>
            <person name="Dao M."/>
            <person name="Davis C."/>
            <person name="Chacko J."/>
            <person name="Dinh H."/>
            <person name="Dugan-Rocha S."/>
            <person name="Fowler G."/>
            <person name="Garner T.T."/>
            <person name="Garnes J."/>
            <person name="Gnirke A."/>
            <person name="Hawes A."/>
            <person name="Hernandez J."/>
            <person name="Hines S."/>
            <person name="Holder M."/>
            <person name="Hume J."/>
            <person name="Jhangiani S.N."/>
            <person name="Joshi V."/>
            <person name="Khan Z.M."/>
            <person name="Jackson L."/>
            <person name="Kovar C."/>
            <person name="Kowis A."/>
            <person name="Lee S."/>
            <person name="Lewis L.R."/>
            <person name="Margolis J."/>
            <person name="Morgan M."/>
            <person name="Nazareth L.V."/>
            <person name="Nguyen N."/>
            <person name="Okwuonu G."/>
            <person name="Parker D."/>
            <person name="Richards S."/>
            <person name="Ruiz S.J."/>
            <person name="Santibanez J."/>
            <person name="Savard J."/>
            <person name="Scherer S.E."/>
            <person name="Schneider B."/>
            <person name="Sodergren E."/>
            <person name="Tautz D."/>
            <person name="Vattahil S."/>
            <person name="Villasana D."/>
            <person name="White C.S."/>
            <person name="Wright R."/>
            <person name="Park Y."/>
            <person name="Beeman R.W."/>
            <person name="Lord J."/>
            <person name="Oppert B."/>
            <person name="Lorenzen M."/>
            <person name="Brown S."/>
            <person name="Wang L."/>
            <person name="Savard J."/>
            <person name="Tautz D."/>
            <person name="Richards S."/>
            <person name="Weinstock G."/>
            <person name="Gibbs R.A."/>
            <person name="Liu Y."/>
            <person name="Worley K."/>
            <person name="Weinstock G."/>
            <person name="Elsik C.G."/>
            <person name="Reese J.T."/>
            <person name="Elhaik E."/>
            <person name="Landan G."/>
            <person name="Graur D."/>
            <person name="Arensburger P."/>
            <person name="Atkinson P."/>
            <person name="Beeman R.W."/>
            <person name="Beidler J."/>
            <person name="Brown S.J."/>
            <person name="Demuth J.P."/>
            <person name="Drury D.W."/>
            <person name="Du Y.Z."/>
            <person name="Fujiwara H."/>
            <person name="Lorenzen M."/>
            <person name="Maselli V."/>
            <person name="Osanai M."/>
            <person name="Park Y."/>
            <person name="Robertson H.M."/>
            <person name="Tu Z."/>
            <person name="Wang J.J."/>
            <person name="Wang S."/>
            <person name="Richards S."/>
            <person name="Song H."/>
            <person name="Zhang L."/>
            <person name="Sodergren E."/>
            <person name="Werner D."/>
            <person name="Stanke M."/>
            <person name="Morgenstern B."/>
            <person name="Solovyev V."/>
            <person name="Kosarev P."/>
            <person name="Brown G."/>
            <person name="Chen H.C."/>
            <person name="Ermolaeva O."/>
            <person name="Hlavina W."/>
            <person name="Kapustin Y."/>
            <person name="Kiryutin B."/>
            <person name="Kitts P."/>
            <person name="Maglott D."/>
            <person name="Pruitt K."/>
            <person name="Sapojnikov V."/>
            <person name="Souvorov A."/>
            <person name="Mackey A.J."/>
            <person name="Waterhouse R.M."/>
            <person name="Wyder S."/>
            <person name="Zdobnov E.M."/>
            <person name="Zdobnov E.M."/>
            <person name="Wyder S."/>
            <person name="Kriventseva E.V."/>
            <person name="Kadowaki T."/>
            <person name="Bork P."/>
            <person name="Aranda M."/>
            <person name="Bao R."/>
            <person name="Beermann A."/>
            <person name="Berns N."/>
            <person name="Bolognesi R."/>
            <person name="Bonneton F."/>
            <person name="Bopp D."/>
            <person name="Brown S.J."/>
            <person name="Bucher G."/>
            <person name="Butts T."/>
            <person name="Chaumot A."/>
            <person name="Denell R.E."/>
            <person name="Ferrier D.E."/>
            <person name="Friedrich M."/>
            <person name="Gordon C.M."/>
            <person name="Jindra M."/>
            <person name="Klingler M."/>
            <person name="Lan Q."/>
            <person name="Lattorff H.M."/>
            <person name="Laudet V."/>
            <person name="von Levetsow C."/>
            <person name="Liu Z."/>
            <person name="Lutz R."/>
            <person name="Lynch J.A."/>
            <person name="da Fonseca R.N."/>
            <person name="Posnien N."/>
            <person name="Reuter R."/>
            <person name="Roth S."/>
            <person name="Savard J."/>
            <person name="Schinko J.B."/>
            <person name="Schmitt C."/>
            <person name="Schoppmeier M."/>
            <person name="Schroder R."/>
            <person name="Shippy T.D."/>
            <person name="Simonnet F."/>
            <person name="Marques-Souza H."/>
            <person name="Tautz D."/>
            <person name="Tomoyasu Y."/>
            <person name="Trauner J."/>
            <person name="Van der Zee M."/>
            <person name="Vervoort M."/>
            <person name="Wittkopp N."/>
            <person name="Wimmer E.A."/>
            <person name="Yang X."/>
            <person name="Jones A.K."/>
            <person name="Sattelle D.B."/>
            <person name="Ebert P.R."/>
            <person name="Nelson D."/>
            <person name="Scott J.G."/>
            <person name="Beeman R.W."/>
            <person name="Muthukrishnan S."/>
            <person name="Kramer K.J."/>
            <person name="Arakane Y."/>
            <person name="Beeman R.W."/>
            <person name="Zhu Q."/>
            <person name="Hogenkamp D."/>
            <person name="Dixit R."/>
            <person name="Oppert B."/>
            <person name="Jiang H."/>
            <person name="Zou Z."/>
            <person name="Marshall J."/>
            <person name="Elpidina E."/>
            <person name="Vinokurov K."/>
            <person name="Oppert C."/>
            <person name="Zou Z."/>
            <person name="Evans J."/>
            <person name="Lu Z."/>
            <person name="Zhao P."/>
            <person name="Sumathipala N."/>
            <person name="Altincicek B."/>
            <person name="Vilcinskas A."/>
            <person name="Williams M."/>
            <person name="Hultmark D."/>
            <person name="Hetru C."/>
            <person name="Jiang H."/>
            <person name="Grimmelikhuijzen C.J."/>
            <person name="Hauser F."/>
            <person name="Cazzamali G."/>
            <person name="Williamson M."/>
            <person name="Park Y."/>
            <person name="Li B."/>
            <person name="Tanaka Y."/>
            <person name="Predel R."/>
            <person name="Neupert S."/>
            <person name="Schachtner J."/>
            <person name="Verleyen P."/>
            <person name="Raible F."/>
            <person name="Bork P."/>
            <person name="Friedrich M."/>
            <person name="Walden K.K."/>
            <person name="Robertson H.M."/>
            <person name="Angeli S."/>
            <person name="Foret S."/>
            <person name="Bucher G."/>
            <person name="Schuetz S."/>
            <person name="Maleszka R."/>
            <person name="Wimmer E.A."/>
            <person name="Beeman R.W."/>
            <person name="Lorenzen M."/>
            <person name="Tomoyasu Y."/>
            <person name="Miller S.C."/>
            <person name="Grossmann D."/>
            <person name="Bucher G."/>
        </authorList>
    </citation>
    <scope>NUCLEOTIDE SEQUENCE [LARGE SCALE GENOMIC DNA]</scope>
    <source>
        <strain evidence="1 2">Georgia GA2</strain>
    </source>
</reference>